<organism evidence="1 2">
    <name type="scientific">Anaeramoeba flamelloides</name>
    <dbReference type="NCBI Taxonomy" id="1746091"/>
    <lineage>
        <taxon>Eukaryota</taxon>
        <taxon>Metamonada</taxon>
        <taxon>Anaeramoebidae</taxon>
        <taxon>Anaeramoeba</taxon>
    </lineage>
</organism>
<evidence type="ECO:0000313" key="2">
    <source>
        <dbReference type="Proteomes" id="UP001146793"/>
    </source>
</evidence>
<accession>A0AAV7Y757</accession>
<name>A0AAV7Y757_9EUKA</name>
<comment type="caution">
    <text evidence="1">The sequence shown here is derived from an EMBL/GenBank/DDBJ whole genome shotgun (WGS) entry which is preliminary data.</text>
</comment>
<dbReference type="Proteomes" id="UP001146793">
    <property type="component" value="Unassembled WGS sequence"/>
</dbReference>
<sequence length="307" mass="34059">MLSNWKPLLFRELGKRSNKLHNNYQLYNTLHLSGESSVGLKFSTFASIQKKSLDDLSFYSHINSAFNLMDHVQIKTSVTSQKQATMILDYTNEKPFQINAGVLAHTNPFTLYTYFNCKPKYFTFSLATDPLSQNATFSFTTGVSKLSFGVVGKGSVPDQSLGILESAMHLSLTDSVEIHSKLDHESKLLTSNVFTEITPKLSGAIGMCFDLNNQKIDNLQASLLTTPTQDSQVRATLRSSGNLSLEVFSFISNNLKAGLTTLVDFSKIKNDNNISSATKFGFHIQIGKNEKSLQNQSKQQGENSKNN</sequence>
<gene>
    <name evidence="1" type="ORF">M0812_27777</name>
</gene>
<reference evidence="1" key="1">
    <citation type="submission" date="2022-08" db="EMBL/GenBank/DDBJ databases">
        <title>Novel sulphate-reducing endosymbionts in the free-living metamonad Anaeramoeba.</title>
        <authorList>
            <person name="Jerlstrom-Hultqvist J."/>
            <person name="Cepicka I."/>
            <person name="Gallot-Lavallee L."/>
            <person name="Salas-Leiva D."/>
            <person name="Curtis B.A."/>
            <person name="Zahonova K."/>
            <person name="Pipaliya S."/>
            <person name="Dacks J."/>
            <person name="Roger A.J."/>
        </authorList>
    </citation>
    <scope>NUCLEOTIDE SEQUENCE</scope>
    <source>
        <strain evidence="1">Busselton2</strain>
    </source>
</reference>
<evidence type="ECO:0000313" key="1">
    <source>
        <dbReference type="EMBL" id="KAJ3425339.1"/>
    </source>
</evidence>
<protein>
    <submittedName>
        <fullName evidence="1">Uncharacterized protein</fullName>
    </submittedName>
</protein>
<proteinExistence type="predicted"/>
<dbReference type="AlphaFoldDB" id="A0AAV7Y757"/>
<dbReference type="EMBL" id="JANTQA010000070">
    <property type="protein sequence ID" value="KAJ3425339.1"/>
    <property type="molecule type" value="Genomic_DNA"/>
</dbReference>